<dbReference type="InterPro" id="IPR011011">
    <property type="entry name" value="Znf_FYVE_PHD"/>
</dbReference>
<evidence type="ECO:0000256" key="4">
    <source>
        <dbReference type="PROSITE-ProRule" id="PRU00091"/>
    </source>
</evidence>
<organism evidence="8 9">
    <name type="scientific">Lodderomyces beijingensis</name>
    <dbReference type="NCBI Taxonomy" id="1775926"/>
    <lineage>
        <taxon>Eukaryota</taxon>
        <taxon>Fungi</taxon>
        <taxon>Dikarya</taxon>
        <taxon>Ascomycota</taxon>
        <taxon>Saccharomycotina</taxon>
        <taxon>Pichiomycetes</taxon>
        <taxon>Debaryomycetaceae</taxon>
        <taxon>Candida/Lodderomyces clade</taxon>
        <taxon>Lodderomyces</taxon>
    </lineage>
</organism>
<dbReference type="SMART" id="SM00064">
    <property type="entry name" value="FYVE"/>
    <property type="match status" value="2"/>
</dbReference>
<evidence type="ECO:0000313" key="9">
    <source>
        <dbReference type="Proteomes" id="UP001497383"/>
    </source>
</evidence>
<evidence type="ECO:0000256" key="5">
    <source>
        <dbReference type="SAM" id="Coils"/>
    </source>
</evidence>
<keyword evidence="3" id="KW-0862">Zinc</keyword>
<dbReference type="InterPro" id="IPR000306">
    <property type="entry name" value="Znf_FYVE"/>
</dbReference>
<evidence type="ECO:0000259" key="7">
    <source>
        <dbReference type="PROSITE" id="PS50178"/>
    </source>
</evidence>
<dbReference type="GeneID" id="92210171"/>
<dbReference type="CDD" id="cd15737">
    <property type="entry name" value="FYVE2_Vac1p_like"/>
    <property type="match status" value="1"/>
</dbReference>
<feature type="domain" description="FYVE-type" evidence="7">
    <location>
        <begin position="83"/>
        <end position="155"/>
    </location>
</feature>
<feature type="region of interest" description="Disordered" evidence="6">
    <location>
        <begin position="443"/>
        <end position="462"/>
    </location>
</feature>
<name>A0ABP0ZRF8_9ASCO</name>
<protein>
    <recommendedName>
        <fullName evidence="7">FYVE-type domain-containing protein</fullName>
    </recommendedName>
</protein>
<evidence type="ECO:0000313" key="8">
    <source>
        <dbReference type="EMBL" id="CAK9441106.1"/>
    </source>
</evidence>
<dbReference type="Pfam" id="PF11464">
    <property type="entry name" value="Rbsn"/>
    <property type="match status" value="1"/>
</dbReference>
<dbReference type="SUPFAM" id="SSF57903">
    <property type="entry name" value="FYVE/PHD zinc finger"/>
    <property type="match status" value="2"/>
</dbReference>
<evidence type="ECO:0000256" key="6">
    <source>
        <dbReference type="SAM" id="MobiDB-lite"/>
    </source>
</evidence>
<dbReference type="InterPro" id="IPR021565">
    <property type="entry name" value="Rbsn_Rab-bd"/>
</dbReference>
<keyword evidence="5" id="KW-0175">Coiled coil</keyword>
<dbReference type="PANTHER" id="PTHR13510">
    <property type="entry name" value="FYVE-FINGER-CONTAINING RAB5 EFFECTOR PROTEIN RABENOSYN-5-RELATED"/>
    <property type="match status" value="1"/>
</dbReference>
<evidence type="ECO:0000256" key="2">
    <source>
        <dbReference type="ARBA" id="ARBA00022771"/>
    </source>
</evidence>
<accession>A0ABP0ZRF8</accession>
<sequence>MNLANTTKLLGSMSPEKTDETQTSRRRDDSSIESEDLPVMERRLSTGGMGGTGDAIGRENSLVSSPSTAISRAHWRQPPPPSSQQKIKCKLCERQLNGRNGCVNCRKCGDLFCNAHTQYTVKLRNPEGQETTPQFDSSSSGSLSRCCETCYYERTQTTYVHCRDLTDEFTRKRREENDFKELQRTKVQRNFIKLTNLMLEKSQRKQKSSVLFALLSGQVDEDEKSIVGANNWASDTEAKYCSICFSKFNFIIRKHHCRLCGAVVCDDSSGVRKSCSLYVPLNAFLVKLPGLNYSKLVRDKWDSIDDELRFRCCVNCKNAVLHDWKREHGGQDVESNEIFRVFEGMLLQKQLIERAMNSYENNGGDGDVDVVKWAHKLVQFLKQLESSVLQFKKKFFFVDDKKLLQVQDKYVQHGRILLNMFQSISSFLQDTLVQFKAANERNIPESESASSPTPEPVSAHPRLTKKQIRELREQLMVLNEQKYLVETQIHEFTRNRKFDELETLIANKDEILETITSLEQELGEFAF</sequence>
<dbReference type="PROSITE" id="PS50178">
    <property type="entry name" value="ZF_FYVE"/>
    <property type="match status" value="2"/>
</dbReference>
<dbReference type="InterPro" id="IPR017455">
    <property type="entry name" value="Znf_FYVE-rel"/>
</dbReference>
<dbReference type="Proteomes" id="UP001497383">
    <property type="component" value="Chromosome 6"/>
</dbReference>
<dbReference type="RefSeq" id="XP_066831913.1">
    <property type="nucleotide sequence ID" value="XM_066975255.1"/>
</dbReference>
<dbReference type="PANTHER" id="PTHR13510:SF44">
    <property type="entry name" value="RABENOSYN-5"/>
    <property type="match status" value="1"/>
</dbReference>
<dbReference type="InterPro" id="IPR013083">
    <property type="entry name" value="Znf_RING/FYVE/PHD"/>
</dbReference>
<keyword evidence="9" id="KW-1185">Reference proteome</keyword>
<gene>
    <name evidence="8" type="ORF">LODBEIA_P49750</name>
</gene>
<dbReference type="EMBL" id="OZ022410">
    <property type="protein sequence ID" value="CAK9441106.1"/>
    <property type="molecule type" value="Genomic_DNA"/>
</dbReference>
<keyword evidence="1" id="KW-0479">Metal-binding</keyword>
<feature type="domain" description="FYVE-type" evidence="7">
    <location>
        <begin position="235"/>
        <end position="321"/>
    </location>
</feature>
<evidence type="ECO:0000256" key="3">
    <source>
        <dbReference type="ARBA" id="ARBA00022833"/>
    </source>
</evidence>
<keyword evidence="2 4" id="KW-0863">Zinc-finger</keyword>
<reference evidence="8 9" key="1">
    <citation type="submission" date="2024-03" db="EMBL/GenBank/DDBJ databases">
        <authorList>
            <person name="Brejova B."/>
        </authorList>
    </citation>
    <scope>NUCLEOTIDE SEQUENCE [LARGE SCALE GENOMIC DNA]</scope>
    <source>
        <strain evidence="8 9">CBS 14171</strain>
    </source>
</reference>
<feature type="coiled-coil region" evidence="5">
    <location>
        <begin position="468"/>
        <end position="521"/>
    </location>
</feature>
<proteinExistence type="predicted"/>
<feature type="region of interest" description="Disordered" evidence="6">
    <location>
        <begin position="1"/>
        <end position="38"/>
    </location>
</feature>
<dbReference type="InterPro" id="IPR052727">
    <property type="entry name" value="Rab4/Rab5_effector"/>
</dbReference>
<dbReference type="Pfam" id="PF01363">
    <property type="entry name" value="FYVE"/>
    <property type="match status" value="1"/>
</dbReference>
<evidence type="ECO:0000256" key="1">
    <source>
        <dbReference type="ARBA" id="ARBA00022723"/>
    </source>
</evidence>
<feature type="compositionally biased region" description="Basic and acidic residues" evidence="6">
    <location>
        <begin position="16"/>
        <end position="30"/>
    </location>
</feature>
<dbReference type="Gene3D" id="3.30.40.10">
    <property type="entry name" value="Zinc/RING finger domain, C3HC4 (zinc finger)"/>
    <property type="match status" value="2"/>
</dbReference>